<reference evidence="1" key="2">
    <citation type="submission" date="2023-01" db="EMBL/GenBank/DDBJ databases">
        <authorList>
            <person name="Sun Q."/>
            <person name="Evtushenko L."/>
        </authorList>
    </citation>
    <scope>NUCLEOTIDE SEQUENCE</scope>
    <source>
        <strain evidence="1">VKM Ac-1940</strain>
    </source>
</reference>
<keyword evidence="2" id="KW-1185">Reference proteome</keyword>
<dbReference type="GO" id="GO:0003989">
    <property type="term" value="F:acetyl-CoA carboxylase activity"/>
    <property type="evidence" value="ECO:0007669"/>
    <property type="project" value="InterPro"/>
</dbReference>
<proteinExistence type="predicted"/>
<reference evidence="1" key="1">
    <citation type="journal article" date="2014" name="Int. J. Syst. Evol. Microbiol.">
        <title>Complete genome sequence of Corynebacterium casei LMG S-19264T (=DSM 44701T), isolated from a smear-ripened cheese.</title>
        <authorList>
            <consortium name="US DOE Joint Genome Institute (JGI-PGF)"/>
            <person name="Walter F."/>
            <person name="Albersmeier A."/>
            <person name="Kalinowski J."/>
            <person name="Ruckert C."/>
        </authorList>
    </citation>
    <scope>NUCLEOTIDE SEQUENCE</scope>
    <source>
        <strain evidence="1">VKM Ac-1940</strain>
    </source>
</reference>
<gene>
    <name evidence="1" type="ORF">GCM10017591_09110</name>
</gene>
<organism evidence="1 2">
    <name type="scientific">Microbacterium dextranolyticum</name>
    <dbReference type="NCBI Taxonomy" id="36806"/>
    <lineage>
        <taxon>Bacteria</taxon>
        <taxon>Bacillati</taxon>
        <taxon>Actinomycetota</taxon>
        <taxon>Actinomycetes</taxon>
        <taxon>Micrococcales</taxon>
        <taxon>Microbacteriaceae</taxon>
        <taxon>Microbacterium</taxon>
    </lineage>
</organism>
<evidence type="ECO:0008006" key="3">
    <source>
        <dbReference type="Google" id="ProtNLM"/>
    </source>
</evidence>
<name>A0A9W6HL99_9MICO</name>
<protein>
    <recommendedName>
        <fullName evidence="3">Acyl-CoA carboxylase subunit epsilon</fullName>
    </recommendedName>
</protein>
<accession>A0A9W6HL99</accession>
<sequence length="81" mass="8770">MSTLADTPDAPSSEDAARTVSAEVLRGDPTPEELAAVVSVVREAYLREAAEALAEPEPRPSAWQISARGLREPLNRDLGWR</sequence>
<evidence type="ECO:0000313" key="1">
    <source>
        <dbReference type="EMBL" id="GLJ94849.1"/>
    </source>
</evidence>
<comment type="caution">
    <text evidence="1">The sequence shown here is derived from an EMBL/GenBank/DDBJ whole genome shotgun (WGS) entry which is preliminary data.</text>
</comment>
<dbReference type="AlphaFoldDB" id="A0A9W6HL99"/>
<dbReference type="InterPro" id="IPR032716">
    <property type="entry name" value="ACC_epsilon"/>
</dbReference>
<dbReference type="RefSeq" id="WP_271202471.1">
    <property type="nucleotide sequence ID" value="NZ_BAAAUR010000004.1"/>
</dbReference>
<dbReference type="EMBL" id="BSER01000007">
    <property type="protein sequence ID" value="GLJ94849.1"/>
    <property type="molecule type" value="Genomic_DNA"/>
</dbReference>
<dbReference type="Pfam" id="PF13822">
    <property type="entry name" value="ACC_epsilon"/>
    <property type="match status" value="1"/>
</dbReference>
<dbReference type="Proteomes" id="UP001142291">
    <property type="component" value="Unassembled WGS sequence"/>
</dbReference>
<evidence type="ECO:0000313" key="2">
    <source>
        <dbReference type="Proteomes" id="UP001142291"/>
    </source>
</evidence>
<dbReference type="GO" id="GO:0004658">
    <property type="term" value="F:propionyl-CoA carboxylase activity"/>
    <property type="evidence" value="ECO:0007669"/>
    <property type="project" value="InterPro"/>
</dbReference>